<dbReference type="CDD" id="cd06261">
    <property type="entry name" value="TM_PBP2"/>
    <property type="match status" value="1"/>
</dbReference>
<reference evidence="10" key="1">
    <citation type="journal article" date="2015" name="Microbiology">
        <title>Genome of Methanoregula boonei 6A8 reveals adaptations to oligotrophic peatland environments.</title>
        <authorList>
            <person name="Braeuer S."/>
            <person name="Cadillo-Quiroz H."/>
            <person name="Kyrpides N."/>
            <person name="Woyke T."/>
            <person name="Goodwin L."/>
            <person name="Detter C."/>
            <person name="Podell S."/>
            <person name="Yavitt J.B."/>
            <person name="Zinder S.H."/>
        </authorList>
    </citation>
    <scope>NUCLEOTIDE SEQUENCE [LARGE SCALE GENOMIC DNA]</scope>
    <source>
        <strain evidence="10">DSM 21154 / JCM 14090 / 6A8</strain>
    </source>
</reference>
<dbReference type="GO" id="GO:0005886">
    <property type="term" value="C:plasma membrane"/>
    <property type="evidence" value="ECO:0007669"/>
    <property type="project" value="UniProtKB-SubCell"/>
</dbReference>
<evidence type="ECO:0000256" key="3">
    <source>
        <dbReference type="ARBA" id="ARBA00022475"/>
    </source>
</evidence>
<dbReference type="KEGG" id="mbn:Mboo_2379"/>
<evidence type="ECO:0000259" key="8">
    <source>
        <dbReference type="PROSITE" id="PS50928"/>
    </source>
</evidence>
<evidence type="ECO:0000313" key="10">
    <source>
        <dbReference type="Proteomes" id="UP000002408"/>
    </source>
</evidence>
<dbReference type="OrthoDB" id="312811at2157"/>
<dbReference type="SUPFAM" id="SSF161098">
    <property type="entry name" value="MetI-like"/>
    <property type="match status" value="1"/>
</dbReference>
<evidence type="ECO:0000313" key="9">
    <source>
        <dbReference type="EMBL" id="ABS56893.1"/>
    </source>
</evidence>
<name>A7IAY2_METB6</name>
<keyword evidence="2 7" id="KW-0813">Transport</keyword>
<dbReference type="Gene3D" id="1.10.3720.10">
    <property type="entry name" value="MetI-like"/>
    <property type="match status" value="1"/>
</dbReference>
<keyword evidence="5 7" id="KW-1133">Transmembrane helix</keyword>
<dbReference type="EMBL" id="CP000780">
    <property type="protein sequence ID" value="ABS56893.1"/>
    <property type="molecule type" value="Genomic_DNA"/>
</dbReference>
<feature type="transmembrane region" description="Helical" evidence="7">
    <location>
        <begin position="128"/>
        <end position="145"/>
    </location>
</feature>
<dbReference type="Proteomes" id="UP000002408">
    <property type="component" value="Chromosome"/>
</dbReference>
<accession>A7IAY2</accession>
<dbReference type="GO" id="GO:0055085">
    <property type="term" value="P:transmembrane transport"/>
    <property type="evidence" value="ECO:0007669"/>
    <property type="project" value="InterPro"/>
</dbReference>
<dbReference type="HOGENOM" id="CLU_028518_8_0_2"/>
<dbReference type="InterPro" id="IPR000515">
    <property type="entry name" value="MetI-like"/>
</dbReference>
<evidence type="ECO:0000256" key="5">
    <source>
        <dbReference type="ARBA" id="ARBA00022989"/>
    </source>
</evidence>
<evidence type="ECO:0000256" key="1">
    <source>
        <dbReference type="ARBA" id="ARBA00004651"/>
    </source>
</evidence>
<organism evidence="9 10">
    <name type="scientific">Methanoregula boonei (strain DSM 21154 / JCM 14090 / 6A8)</name>
    <dbReference type="NCBI Taxonomy" id="456442"/>
    <lineage>
        <taxon>Archaea</taxon>
        <taxon>Methanobacteriati</taxon>
        <taxon>Methanobacteriota</taxon>
        <taxon>Stenosarchaea group</taxon>
        <taxon>Methanomicrobia</taxon>
        <taxon>Methanomicrobiales</taxon>
        <taxon>Methanoregulaceae</taxon>
        <taxon>Methanoregula</taxon>
    </lineage>
</organism>
<dbReference type="RefSeq" id="WP_012107955.1">
    <property type="nucleotide sequence ID" value="NC_009712.1"/>
</dbReference>
<dbReference type="PROSITE" id="PS50928">
    <property type="entry name" value="ABC_TM1"/>
    <property type="match status" value="1"/>
</dbReference>
<feature type="transmembrane region" description="Helical" evidence="7">
    <location>
        <begin position="70"/>
        <end position="94"/>
    </location>
</feature>
<keyword evidence="3" id="KW-1003">Cell membrane</keyword>
<dbReference type="PANTHER" id="PTHR43386:SF1">
    <property type="entry name" value="D,D-DIPEPTIDE TRANSPORT SYSTEM PERMEASE PROTEIN DDPC-RELATED"/>
    <property type="match status" value="1"/>
</dbReference>
<dbReference type="AlphaFoldDB" id="A7IAY2"/>
<dbReference type="STRING" id="456442.Mboo_2379"/>
<proteinExistence type="inferred from homology"/>
<protein>
    <submittedName>
        <fullName evidence="9">Binding-protein-dependent transport systems inner membrane component</fullName>
    </submittedName>
</protein>
<sequence precursor="true">MSRKILLWVGIAVLCIYIGIALAAPLIAPQGPSAITGKPLQPPDNQHLFGTNQVGQDILAQLVFGARVTLLYGFCSALLAVTISTSIGIVLGYYGGIVDEIACRVIDVIMPIPMFVLLIVLTTFFSPGIVQVSLLMGLMGSIYGIRIMRAQVLSVARTSFVEGARAIGASDIRIMSRHILPNVMPLVMVKFVSSSQQLLLMGVGLSFIGMWDTTTVDWGTMIQNAYSQGGLALGLWWWILPPGIAVIGISLALAMIGYSFEERFNPRVEVNRI</sequence>
<feature type="transmembrane region" description="Helical" evidence="7">
    <location>
        <begin position="235"/>
        <end position="258"/>
    </location>
</feature>
<comment type="similarity">
    <text evidence="7">Belongs to the binding-protein-dependent transport system permease family.</text>
</comment>
<dbReference type="Pfam" id="PF00528">
    <property type="entry name" value="BPD_transp_1"/>
    <property type="match status" value="1"/>
</dbReference>
<evidence type="ECO:0000256" key="4">
    <source>
        <dbReference type="ARBA" id="ARBA00022692"/>
    </source>
</evidence>
<feature type="transmembrane region" description="Helical" evidence="7">
    <location>
        <begin position="101"/>
        <end position="122"/>
    </location>
</feature>
<dbReference type="InterPro" id="IPR050366">
    <property type="entry name" value="BP-dependent_transpt_permease"/>
</dbReference>
<dbReference type="eggNOG" id="arCOG00748">
    <property type="taxonomic scope" value="Archaea"/>
</dbReference>
<keyword evidence="10" id="KW-1185">Reference proteome</keyword>
<evidence type="ECO:0000256" key="2">
    <source>
        <dbReference type="ARBA" id="ARBA00022448"/>
    </source>
</evidence>
<gene>
    <name evidence="9" type="ordered locus">Mboo_2379</name>
</gene>
<dbReference type="InterPro" id="IPR035906">
    <property type="entry name" value="MetI-like_sf"/>
</dbReference>
<dbReference type="PANTHER" id="PTHR43386">
    <property type="entry name" value="OLIGOPEPTIDE TRANSPORT SYSTEM PERMEASE PROTEIN APPC"/>
    <property type="match status" value="1"/>
</dbReference>
<dbReference type="GeneID" id="5410672"/>
<feature type="domain" description="ABC transmembrane type-1" evidence="8">
    <location>
        <begin position="66"/>
        <end position="257"/>
    </location>
</feature>
<keyword evidence="4 7" id="KW-0812">Transmembrane</keyword>
<evidence type="ECO:0000256" key="6">
    <source>
        <dbReference type="ARBA" id="ARBA00023136"/>
    </source>
</evidence>
<keyword evidence="6 7" id="KW-0472">Membrane</keyword>
<evidence type="ECO:0000256" key="7">
    <source>
        <dbReference type="RuleBase" id="RU363032"/>
    </source>
</evidence>
<comment type="subcellular location">
    <subcellularLocation>
        <location evidence="1 7">Cell membrane</location>
        <topology evidence="1 7">Multi-pass membrane protein</topology>
    </subcellularLocation>
</comment>
<feature type="transmembrane region" description="Helical" evidence="7">
    <location>
        <begin position="183"/>
        <end position="211"/>
    </location>
</feature>